<reference evidence="1 2" key="1">
    <citation type="submission" date="2019-04" db="EMBL/GenBank/DDBJ databases">
        <title>Genome sequencing of Clostridium botulinum Groups I-IV and Clostridium butyricum.</title>
        <authorList>
            <person name="Brunt J."/>
            <person name="Van Vliet A.H.M."/>
            <person name="Stringer S.C."/>
            <person name="Carter A.T."/>
            <person name="Peck M.W."/>
        </authorList>
    </citation>
    <scope>NUCLEOTIDE SEQUENCE [LARGE SCALE GENOMIC DNA]</scope>
    <source>
        <strain evidence="1 2">BL81</strain>
    </source>
</reference>
<accession>A0A6B4JIY3</accession>
<organism evidence="1 2">
    <name type="scientific">Clostridium botulinum</name>
    <dbReference type="NCBI Taxonomy" id="1491"/>
    <lineage>
        <taxon>Bacteria</taxon>
        <taxon>Bacillati</taxon>
        <taxon>Bacillota</taxon>
        <taxon>Clostridia</taxon>
        <taxon>Eubacteriales</taxon>
        <taxon>Clostridiaceae</taxon>
        <taxon>Clostridium</taxon>
    </lineage>
</organism>
<evidence type="ECO:0000313" key="2">
    <source>
        <dbReference type="Proteomes" id="UP000486903"/>
    </source>
</evidence>
<dbReference type="Proteomes" id="UP000486903">
    <property type="component" value="Unassembled WGS sequence"/>
</dbReference>
<evidence type="ECO:0000313" key="1">
    <source>
        <dbReference type="EMBL" id="NFV24683.1"/>
    </source>
</evidence>
<proteinExistence type="predicted"/>
<name>A0A6B4JIY3_CLOBO</name>
<evidence type="ECO:0008006" key="3">
    <source>
        <dbReference type="Google" id="ProtNLM"/>
    </source>
</evidence>
<dbReference type="EMBL" id="SXFB01000001">
    <property type="protein sequence ID" value="NFV24683.1"/>
    <property type="molecule type" value="Genomic_DNA"/>
</dbReference>
<protein>
    <recommendedName>
        <fullName evidence="3">GIY-YIG domain-containing protein</fullName>
    </recommendedName>
</protein>
<dbReference type="AlphaFoldDB" id="A0A6B4JIY3"/>
<dbReference type="RefSeq" id="WP_003371385.1">
    <property type="nucleotide sequence ID" value="NZ_JACBBA010000001.1"/>
</dbReference>
<sequence>MKNLLKEVKGNIYGMGVYCFKAGDKILYVGSGMLNDRLQSHLYNFKRGLYEDTNKAILQKVYNLGELEFEVLKFSENNSKYLNGSKEEREAIQKSLEVLEQFYVNLYKDTICNKMMSIRKWSSNKDNTTTYKRRQANRGSKNPNNKYDSEIIANVIWLKEQGLKPKKIVELLLEHDIDINKNYISQLGVKKWIYTNPIRPTWYESVEV</sequence>
<comment type="caution">
    <text evidence="1">The sequence shown here is derived from an EMBL/GenBank/DDBJ whole genome shotgun (WGS) entry which is preliminary data.</text>
</comment>
<gene>
    <name evidence="1" type="ORF">FDG31_00605</name>
</gene>